<dbReference type="InterPro" id="IPR027859">
    <property type="entry name" value="KATNIP_dom"/>
</dbReference>
<dbReference type="Pfam" id="PF14652">
    <property type="entry name" value="DUF4457"/>
    <property type="match status" value="1"/>
</dbReference>
<comment type="caution">
    <text evidence="3">The sequence shown here is derived from an EMBL/GenBank/DDBJ whole genome shotgun (WGS) entry which is preliminary data.</text>
</comment>
<dbReference type="Proteomes" id="UP001470230">
    <property type="component" value="Unassembled WGS sequence"/>
</dbReference>
<sequence>MSVELVIPQGIPRQADLSKLSKPKPPILAPNFDSSSAISKIPSQSLNQKKYVGLRKFNSSFATVGSQGSVKLSPKAQFIQQQAALADLPQSHSQIPQSPKGKHRRIPNQSKNYDSKQVCEPNLSDSEPTVSKLMSDSTESFDSASYSQNQEFSPSIPNVENNYPGKPLSKGSSIRKRKVINASSSFSQNDMPKINPSFSMKNFAKIASKSLSSSNDNLIKNQLSFRQNHKGIKSVSSRHSLNLYQNDLIITVQILSNWGNPNTLLLSTVLVMDENKKTIPIKTISSVPDLPNINLLEKLTDQYLVKNENEIFPIDLNFSNNGKFSLIMGLDKLSKPKYVRIWNPSLKDKNYLSASAKDVVIYINQKKVTKGEVPQKFGIDIELENEELQQAELRQCESSLLIDELFPTLKPEEKVSDQYGIYPFPKSKIISIEVLATYKKNEQKMNVVGLNGIDFYNDEGVKLSCKDFDSISAKNIIISSYANPRYIVRSSMRTCCMDFQFLGNCTNKAEVEKENGQEKSYSSDNPIFVFTLHEPTTLSMMSIWNFNSIDEGLENGIQKVIIRSNDKIVWSGRVKKGSGLIHGIEKSKTNIWLTDSIPIREQVIQKLSSDVE</sequence>
<reference evidence="3 4" key="1">
    <citation type="submission" date="2024-04" db="EMBL/GenBank/DDBJ databases">
        <title>Tritrichomonas musculus Genome.</title>
        <authorList>
            <person name="Alves-Ferreira E."/>
            <person name="Grigg M."/>
            <person name="Lorenzi H."/>
            <person name="Galac M."/>
        </authorList>
    </citation>
    <scope>NUCLEOTIDE SEQUENCE [LARGE SCALE GENOMIC DNA]</scope>
    <source>
        <strain evidence="3 4">EAF2021</strain>
    </source>
</reference>
<organism evidence="3 4">
    <name type="scientific">Tritrichomonas musculus</name>
    <dbReference type="NCBI Taxonomy" id="1915356"/>
    <lineage>
        <taxon>Eukaryota</taxon>
        <taxon>Metamonada</taxon>
        <taxon>Parabasalia</taxon>
        <taxon>Tritrichomonadida</taxon>
        <taxon>Tritrichomonadidae</taxon>
        <taxon>Tritrichomonas</taxon>
    </lineage>
</organism>
<dbReference type="PANTHER" id="PTHR21534:SF0">
    <property type="entry name" value="KATANIN-INTERACTING PROTEIN"/>
    <property type="match status" value="1"/>
</dbReference>
<feature type="region of interest" description="Disordered" evidence="1">
    <location>
        <begin position="84"/>
        <end position="173"/>
    </location>
</feature>
<evidence type="ECO:0000256" key="1">
    <source>
        <dbReference type="SAM" id="MobiDB-lite"/>
    </source>
</evidence>
<feature type="compositionally biased region" description="Polar residues" evidence="1">
    <location>
        <begin position="123"/>
        <end position="161"/>
    </location>
</feature>
<accession>A0ABR2JX01</accession>
<evidence type="ECO:0000313" key="4">
    <source>
        <dbReference type="Proteomes" id="UP001470230"/>
    </source>
</evidence>
<proteinExistence type="predicted"/>
<evidence type="ECO:0000313" key="3">
    <source>
        <dbReference type="EMBL" id="KAK8883399.1"/>
    </source>
</evidence>
<dbReference type="PANTHER" id="PTHR21534">
    <property type="entry name" value="KATANIN-INTERACTING PROTEIN"/>
    <property type="match status" value="1"/>
</dbReference>
<evidence type="ECO:0000259" key="2">
    <source>
        <dbReference type="Pfam" id="PF14652"/>
    </source>
</evidence>
<dbReference type="InterPro" id="IPR026704">
    <property type="entry name" value="KATNIP"/>
</dbReference>
<keyword evidence="4" id="KW-1185">Reference proteome</keyword>
<feature type="region of interest" description="Disordered" evidence="1">
    <location>
        <begin position="14"/>
        <end position="38"/>
    </location>
</feature>
<name>A0ABR2JX01_9EUKA</name>
<dbReference type="EMBL" id="JAPFFF010000009">
    <property type="protein sequence ID" value="KAK8883399.1"/>
    <property type="molecule type" value="Genomic_DNA"/>
</dbReference>
<protein>
    <recommendedName>
        <fullName evidence="2">KATNIP domain-containing protein</fullName>
    </recommendedName>
</protein>
<gene>
    <name evidence="3" type="ORF">M9Y10_046049</name>
</gene>
<feature type="domain" description="KATNIP" evidence="2">
    <location>
        <begin position="253"/>
        <end position="576"/>
    </location>
</feature>